<evidence type="ECO:0000313" key="3">
    <source>
        <dbReference type="Proteomes" id="UP000436088"/>
    </source>
</evidence>
<dbReference type="GO" id="GO:0008278">
    <property type="term" value="C:cohesin complex"/>
    <property type="evidence" value="ECO:0007669"/>
    <property type="project" value="TreeGrafter"/>
</dbReference>
<dbReference type="InterPro" id="IPR039662">
    <property type="entry name" value="Cohesin_Scc3/SA"/>
</dbReference>
<dbReference type="Proteomes" id="UP000436088">
    <property type="component" value="Unassembled WGS sequence"/>
</dbReference>
<evidence type="ECO:0000256" key="1">
    <source>
        <dbReference type="SAM" id="MobiDB-lite"/>
    </source>
</evidence>
<dbReference type="PANTHER" id="PTHR11199:SF0">
    <property type="entry name" value="LD34181P-RELATED"/>
    <property type="match status" value="1"/>
</dbReference>
<dbReference type="GO" id="GO:0007062">
    <property type="term" value="P:sister chromatid cohesion"/>
    <property type="evidence" value="ECO:0007669"/>
    <property type="project" value="TreeGrafter"/>
</dbReference>
<proteinExistence type="predicted"/>
<dbReference type="GO" id="GO:0005634">
    <property type="term" value="C:nucleus"/>
    <property type="evidence" value="ECO:0007669"/>
    <property type="project" value="TreeGrafter"/>
</dbReference>
<dbReference type="GO" id="GO:0000785">
    <property type="term" value="C:chromatin"/>
    <property type="evidence" value="ECO:0007669"/>
    <property type="project" value="TreeGrafter"/>
</dbReference>
<organism evidence="2 3">
    <name type="scientific">Hibiscus syriacus</name>
    <name type="common">Rose of Sharon</name>
    <dbReference type="NCBI Taxonomy" id="106335"/>
    <lineage>
        <taxon>Eukaryota</taxon>
        <taxon>Viridiplantae</taxon>
        <taxon>Streptophyta</taxon>
        <taxon>Embryophyta</taxon>
        <taxon>Tracheophyta</taxon>
        <taxon>Spermatophyta</taxon>
        <taxon>Magnoliopsida</taxon>
        <taxon>eudicotyledons</taxon>
        <taxon>Gunneridae</taxon>
        <taxon>Pentapetalae</taxon>
        <taxon>rosids</taxon>
        <taxon>malvids</taxon>
        <taxon>Malvales</taxon>
        <taxon>Malvaceae</taxon>
        <taxon>Malvoideae</taxon>
        <taxon>Hibiscus</taxon>
    </lineage>
</organism>
<feature type="region of interest" description="Disordered" evidence="1">
    <location>
        <begin position="1"/>
        <end position="85"/>
    </location>
</feature>
<reference evidence="2" key="1">
    <citation type="submission" date="2019-09" db="EMBL/GenBank/DDBJ databases">
        <title>Draft genome information of white flower Hibiscus syriacus.</title>
        <authorList>
            <person name="Kim Y.-M."/>
        </authorList>
    </citation>
    <scope>NUCLEOTIDE SEQUENCE [LARGE SCALE GENOMIC DNA]</scope>
    <source>
        <strain evidence="2">YM2019G1</strain>
    </source>
</reference>
<evidence type="ECO:0000313" key="2">
    <source>
        <dbReference type="EMBL" id="KAE8699497.1"/>
    </source>
</evidence>
<sequence>MNDDAPLPSELTTRHPKRSRVGARVAGDEPDEANGDNAENQERNSDGSPDPGEWEGSPDDFEEIRPKTKRHRTAEGTSDIPNRSEERLIEVIKGDGKHISRAVKHWVERYERNPKPAMVELLMMLFEACGAKYYIKEEFLDETDVDDVVVALVNLARKVSYSCLLCFM</sequence>
<comment type="caution">
    <text evidence="2">The sequence shown here is derived from an EMBL/GenBank/DDBJ whole genome shotgun (WGS) entry which is preliminary data.</text>
</comment>
<keyword evidence="3" id="KW-1185">Reference proteome</keyword>
<feature type="compositionally biased region" description="Acidic residues" evidence="1">
    <location>
        <begin position="52"/>
        <end position="62"/>
    </location>
</feature>
<accession>A0A6A3A6V6</accession>
<protein>
    <submittedName>
        <fullName evidence="2">Uncharacterized protein</fullName>
    </submittedName>
</protein>
<dbReference type="GO" id="GO:0003682">
    <property type="term" value="F:chromatin binding"/>
    <property type="evidence" value="ECO:0007669"/>
    <property type="project" value="TreeGrafter"/>
</dbReference>
<dbReference type="EMBL" id="VEPZ02001037">
    <property type="protein sequence ID" value="KAE8699497.1"/>
    <property type="molecule type" value="Genomic_DNA"/>
</dbReference>
<name>A0A6A3A6V6_HIBSY</name>
<dbReference type="AlphaFoldDB" id="A0A6A3A6V6"/>
<gene>
    <name evidence="2" type="ORF">F3Y22_tig00110577pilonHSYRG00032</name>
</gene>
<dbReference type="PANTHER" id="PTHR11199">
    <property type="entry name" value="STROMAL ANTIGEN"/>
    <property type="match status" value="1"/>
</dbReference>